<organism evidence="2 3">
    <name type="scientific">Spirosoma agri</name>
    <dbReference type="NCBI Taxonomy" id="1987381"/>
    <lineage>
        <taxon>Bacteria</taxon>
        <taxon>Pseudomonadati</taxon>
        <taxon>Bacteroidota</taxon>
        <taxon>Cytophagia</taxon>
        <taxon>Cytophagales</taxon>
        <taxon>Cytophagaceae</taxon>
        <taxon>Spirosoma</taxon>
    </lineage>
</organism>
<evidence type="ECO:0000259" key="1">
    <source>
        <dbReference type="PROSITE" id="PS51186"/>
    </source>
</evidence>
<dbReference type="PANTHER" id="PTHR43328">
    <property type="entry name" value="ACETYLTRANSFERASE-RELATED"/>
    <property type="match status" value="1"/>
</dbReference>
<name>A0A6M0IME8_9BACT</name>
<dbReference type="GO" id="GO:0016747">
    <property type="term" value="F:acyltransferase activity, transferring groups other than amino-acyl groups"/>
    <property type="evidence" value="ECO:0007669"/>
    <property type="project" value="InterPro"/>
</dbReference>
<dbReference type="RefSeq" id="WP_164041936.1">
    <property type="nucleotide sequence ID" value="NZ_JAAGNZ010000002.1"/>
</dbReference>
<keyword evidence="3" id="KW-1185">Reference proteome</keyword>
<proteinExistence type="predicted"/>
<dbReference type="PANTHER" id="PTHR43328:SF1">
    <property type="entry name" value="N-ACETYLTRANSFERASE DOMAIN-CONTAINING PROTEIN"/>
    <property type="match status" value="1"/>
</dbReference>
<dbReference type="CDD" id="cd04301">
    <property type="entry name" value="NAT_SF"/>
    <property type="match status" value="1"/>
</dbReference>
<dbReference type="SUPFAM" id="SSF55729">
    <property type="entry name" value="Acyl-CoA N-acyltransferases (Nat)"/>
    <property type="match status" value="1"/>
</dbReference>
<dbReference type="Pfam" id="PF13302">
    <property type="entry name" value="Acetyltransf_3"/>
    <property type="match status" value="1"/>
</dbReference>
<dbReference type="InterPro" id="IPR016181">
    <property type="entry name" value="Acyl_CoA_acyltransferase"/>
</dbReference>
<comment type="caution">
    <text evidence="2">The sequence shown here is derived from an EMBL/GenBank/DDBJ whole genome shotgun (WGS) entry which is preliminary data.</text>
</comment>
<evidence type="ECO:0000313" key="3">
    <source>
        <dbReference type="Proteomes" id="UP000477386"/>
    </source>
</evidence>
<dbReference type="Gene3D" id="3.40.630.30">
    <property type="match status" value="1"/>
</dbReference>
<protein>
    <submittedName>
        <fullName evidence="2">GNAT family N-acetyltransferase</fullName>
    </submittedName>
</protein>
<gene>
    <name evidence="2" type="ORF">GK091_21540</name>
</gene>
<dbReference type="AlphaFoldDB" id="A0A6M0IME8"/>
<keyword evidence="2" id="KW-0808">Transferase</keyword>
<feature type="domain" description="N-acetyltransferase" evidence="1">
    <location>
        <begin position="2"/>
        <end position="158"/>
    </location>
</feature>
<sequence length="158" mass="17462">MLTCRKAKPTDAQRYFDWANDPDTRRQSFNSAPISLETHTAWFSRKLVDANALLFVFENETGQAVGQVRFERTPVADMPDEIIIGVSVDARFRGQGLASQLIGQGCDACKQAWGAVTVHAYIKPDNQPSVRSFVKAGFAFSHESGKFANSSLVFTKTV</sequence>
<reference evidence="2 3" key="1">
    <citation type="submission" date="2020-02" db="EMBL/GenBank/DDBJ databases">
        <title>Draft genome sequence of two Spirosoma agri KCTC 52727 and Spirosoma terrae KCTC 52035.</title>
        <authorList>
            <person name="Rojas J."/>
            <person name="Ambika Manirajan B."/>
            <person name="Ratering S."/>
            <person name="Suarez C."/>
            <person name="Schnell S."/>
        </authorList>
    </citation>
    <scope>NUCLEOTIDE SEQUENCE [LARGE SCALE GENOMIC DNA]</scope>
    <source>
        <strain evidence="2 3">KCTC 52727</strain>
    </source>
</reference>
<dbReference type="InterPro" id="IPR000182">
    <property type="entry name" value="GNAT_dom"/>
</dbReference>
<accession>A0A6M0IME8</accession>
<dbReference type="PROSITE" id="PS51186">
    <property type="entry name" value="GNAT"/>
    <property type="match status" value="1"/>
</dbReference>
<dbReference type="EMBL" id="JAAGNZ010000002">
    <property type="protein sequence ID" value="NEU69486.1"/>
    <property type="molecule type" value="Genomic_DNA"/>
</dbReference>
<dbReference type="Proteomes" id="UP000477386">
    <property type="component" value="Unassembled WGS sequence"/>
</dbReference>
<evidence type="ECO:0000313" key="2">
    <source>
        <dbReference type="EMBL" id="NEU69486.1"/>
    </source>
</evidence>